<gene>
    <name evidence="6" type="ORF">G8759_34555</name>
</gene>
<name>A0A6G9AYI1_9BACT</name>
<evidence type="ECO:0000313" key="7">
    <source>
        <dbReference type="Proteomes" id="UP000501802"/>
    </source>
</evidence>
<dbReference type="PANTHER" id="PTHR43335">
    <property type="entry name" value="ABC TRANSPORTER, ATP-BINDING PROTEIN"/>
    <property type="match status" value="1"/>
</dbReference>
<dbReference type="InterPro" id="IPR003593">
    <property type="entry name" value="AAA+_ATPase"/>
</dbReference>
<dbReference type="CDD" id="cd03264">
    <property type="entry name" value="ABC_drug_resistance_like"/>
    <property type="match status" value="1"/>
</dbReference>
<sequence>MQLEIQGLSKTYANGVRALKNVSLTISQGMFGLLGPNGAGKSSLMRTIATLQEADSGSVRLTGLTEDLDVLTQKDAVRRVLGYLPQEFGVYPRVTAEAMLDHIASLKGIANGRERKEIVEGLLQKVNLYQVRKKNLGTYSGGMKQRFGIAQALIGSPRLIIVDEPTAGLDPAERNRFHNLLSEIGENTIVILSTHIVEDVTNLCSDMAIICLGEVVATGDPNDLVADLKGKIWQKFVEKTEIDSYRQSHRVISTQLKGGKTRLHAYSDLPLADFEPVAPDLEDVYFAKITEKMDVVTV</sequence>
<dbReference type="AlphaFoldDB" id="A0A6G9AYI1"/>
<evidence type="ECO:0000313" key="6">
    <source>
        <dbReference type="EMBL" id="QIP17399.1"/>
    </source>
</evidence>
<keyword evidence="7" id="KW-1185">Reference proteome</keyword>
<keyword evidence="4 6" id="KW-0067">ATP-binding</keyword>
<accession>A0A6G9AYI1</accession>
<dbReference type="EMBL" id="CP050063">
    <property type="protein sequence ID" value="QIP17399.1"/>
    <property type="molecule type" value="Genomic_DNA"/>
</dbReference>
<organism evidence="6 7">
    <name type="scientific">Spirosoma aureum</name>
    <dbReference type="NCBI Taxonomy" id="2692134"/>
    <lineage>
        <taxon>Bacteria</taxon>
        <taxon>Pseudomonadati</taxon>
        <taxon>Bacteroidota</taxon>
        <taxon>Cytophagia</taxon>
        <taxon>Cytophagales</taxon>
        <taxon>Cytophagaceae</taxon>
        <taxon>Spirosoma</taxon>
    </lineage>
</organism>
<dbReference type="RefSeq" id="WP_167218222.1">
    <property type="nucleotide sequence ID" value="NZ_CP050063.1"/>
</dbReference>
<dbReference type="GO" id="GO:0005524">
    <property type="term" value="F:ATP binding"/>
    <property type="evidence" value="ECO:0007669"/>
    <property type="project" value="UniProtKB-KW"/>
</dbReference>
<dbReference type="PROSITE" id="PS50893">
    <property type="entry name" value="ABC_TRANSPORTER_2"/>
    <property type="match status" value="1"/>
</dbReference>
<dbReference type="SUPFAM" id="SSF52540">
    <property type="entry name" value="P-loop containing nucleoside triphosphate hydrolases"/>
    <property type="match status" value="1"/>
</dbReference>
<dbReference type="InterPro" id="IPR003439">
    <property type="entry name" value="ABC_transporter-like_ATP-bd"/>
</dbReference>
<dbReference type="Proteomes" id="UP000501802">
    <property type="component" value="Chromosome"/>
</dbReference>
<keyword evidence="2" id="KW-0813">Transport</keyword>
<evidence type="ECO:0000256" key="1">
    <source>
        <dbReference type="ARBA" id="ARBA00005417"/>
    </source>
</evidence>
<dbReference type="KEGG" id="spib:G8759_34555"/>
<keyword evidence="3" id="KW-0547">Nucleotide-binding</keyword>
<dbReference type="Gene3D" id="3.40.50.300">
    <property type="entry name" value="P-loop containing nucleotide triphosphate hydrolases"/>
    <property type="match status" value="1"/>
</dbReference>
<reference evidence="6 7" key="1">
    <citation type="submission" date="2020-03" db="EMBL/GenBank/DDBJ databases">
        <authorList>
            <person name="Kim M.K."/>
        </authorList>
    </citation>
    <scope>NUCLEOTIDE SEQUENCE [LARGE SCALE GENOMIC DNA]</scope>
    <source>
        <strain evidence="6 7">BT328</strain>
    </source>
</reference>
<dbReference type="Pfam" id="PF00005">
    <property type="entry name" value="ABC_tran"/>
    <property type="match status" value="1"/>
</dbReference>
<dbReference type="PANTHER" id="PTHR43335:SF2">
    <property type="entry name" value="ABC TRANSPORTER, ATP-BINDING PROTEIN"/>
    <property type="match status" value="1"/>
</dbReference>
<dbReference type="SMART" id="SM00382">
    <property type="entry name" value="AAA"/>
    <property type="match status" value="1"/>
</dbReference>
<protein>
    <submittedName>
        <fullName evidence="6">ABC transporter ATP-binding protein</fullName>
    </submittedName>
</protein>
<feature type="domain" description="ABC transporter" evidence="5">
    <location>
        <begin position="3"/>
        <end position="237"/>
    </location>
</feature>
<comment type="similarity">
    <text evidence="1">Belongs to the ABC transporter superfamily.</text>
</comment>
<dbReference type="InterPro" id="IPR027417">
    <property type="entry name" value="P-loop_NTPase"/>
</dbReference>
<dbReference type="PROSITE" id="PS00211">
    <property type="entry name" value="ABC_TRANSPORTER_1"/>
    <property type="match status" value="1"/>
</dbReference>
<proteinExistence type="inferred from homology"/>
<dbReference type="GO" id="GO:0016887">
    <property type="term" value="F:ATP hydrolysis activity"/>
    <property type="evidence" value="ECO:0007669"/>
    <property type="project" value="InterPro"/>
</dbReference>
<evidence type="ECO:0000256" key="3">
    <source>
        <dbReference type="ARBA" id="ARBA00022741"/>
    </source>
</evidence>
<evidence type="ECO:0000256" key="2">
    <source>
        <dbReference type="ARBA" id="ARBA00022448"/>
    </source>
</evidence>
<evidence type="ECO:0000256" key="4">
    <source>
        <dbReference type="ARBA" id="ARBA00022840"/>
    </source>
</evidence>
<dbReference type="InterPro" id="IPR017871">
    <property type="entry name" value="ABC_transporter-like_CS"/>
</dbReference>
<evidence type="ECO:0000259" key="5">
    <source>
        <dbReference type="PROSITE" id="PS50893"/>
    </source>
</evidence>